<feature type="transmembrane region" description="Helical" evidence="6">
    <location>
        <begin position="297"/>
        <end position="319"/>
    </location>
</feature>
<evidence type="ECO:0000256" key="6">
    <source>
        <dbReference type="SAM" id="Phobius"/>
    </source>
</evidence>
<accession>A0A1T5I891</accession>
<keyword evidence="2 6" id="KW-0812">Transmembrane</keyword>
<dbReference type="Proteomes" id="UP000190857">
    <property type="component" value="Unassembled WGS sequence"/>
</dbReference>
<dbReference type="PANTHER" id="PTHR30474:SF3">
    <property type="entry name" value="PEPTIDOGLYCAN GLYCOSYLTRANSFERASE RODA"/>
    <property type="match status" value="1"/>
</dbReference>
<dbReference type="PANTHER" id="PTHR30474">
    <property type="entry name" value="CELL CYCLE PROTEIN"/>
    <property type="match status" value="1"/>
</dbReference>
<feature type="transmembrane region" description="Helical" evidence="6">
    <location>
        <begin position="53"/>
        <end position="76"/>
    </location>
</feature>
<dbReference type="GO" id="GO:0008360">
    <property type="term" value="P:regulation of cell shape"/>
    <property type="evidence" value="ECO:0007669"/>
    <property type="project" value="UniProtKB-KW"/>
</dbReference>
<feature type="transmembrane region" description="Helical" evidence="6">
    <location>
        <begin position="251"/>
        <end position="268"/>
    </location>
</feature>
<protein>
    <submittedName>
        <fullName evidence="7">Cell elongation-specific peptidoglycan biosynthesis regulator RodA</fullName>
    </submittedName>
</protein>
<evidence type="ECO:0000313" key="7">
    <source>
        <dbReference type="EMBL" id="SKC35396.1"/>
    </source>
</evidence>
<feature type="transmembrane region" description="Helical" evidence="6">
    <location>
        <begin position="170"/>
        <end position="189"/>
    </location>
</feature>
<keyword evidence="3" id="KW-0133">Cell shape</keyword>
<evidence type="ECO:0000256" key="5">
    <source>
        <dbReference type="ARBA" id="ARBA00023136"/>
    </source>
</evidence>
<feature type="transmembrane region" description="Helical" evidence="6">
    <location>
        <begin position="274"/>
        <end position="290"/>
    </location>
</feature>
<sequence length="484" mass="51801">MTAADNTPTVGVNRASGPVVDVQNRTNEFQADTGVIRTMKKLRLPKKLRNRELALLIFASVINLSALVLVQLGALGAVEPELLMLGAGLCVLVLALHVCLRYVAPNADPLLLPIATVLNGLGVAMIYRLDIAEKYSGWSAFSTRQIVWSAIAIVAAIVVILVVRNHRVLFRYTYVFGLIAFLLLLLPLIPGIGREVNGARVWVGIGGVLSFQPGEIAKIALAIFFAGYLVRTRESLAMVGKKFLGMRFPRLRDLGPILVVWALSMAIIVFQRDLGTALLYFGLFTVMLYISTARLSWVLIGLTLFLGGAAIASQSLTYVNGRFNNWLDAFSQQAYDAQGGSFQLLQGIFGLAHGGLLGTGLGQGRPQITPLAESDYIIASLGEELGLAGVFAILALYLLLVSRGIAIGFSSQDDFGKLLAVGLSFTVALQVFIMVGGVTRVIPLTGLTTPFLAAGGSSLVANWIIVALLMRLSDSVKRTQGVSA</sequence>
<evidence type="ECO:0000313" key="8">
    <source>
        <dbReference type="Proteomes" id="UP000190857"/>
    </source>
</evidence>
<feature type="transmembrane region" description="Helical" evidence="6">
    <location>
        <begin position="201"/>
        <end position="230"/>
    </location>
</feature>
<feature type="transmembrane region" description="Helical" evidence="6">
    <location>
        <begin position="418"/>
        <end position="439"/>
    </location>
</feature>
<dbReference type="GO" id="GO:0015648">
    <property type="term" value="F:lipid-linked peptidoglycan transporter activity"/>
    <property type="evidence" value="ECO:0007669"/>
    <property type="project" value="TreeGrafter"/>
</dbReference>
<dbReference type="Pfam" id="PF01098">
    <property type="entry name" value="FTSW_RODA_SPOVE"/>
    <property type="match status" value="1"/>
</dbReference>
<reference evidence="7 8" key="1">
    <citation type="submission" date="2017-02" db="EMBL/GenBank/DDBJ databases">
        <authorList>
            <person name="Peterson S.W."/>
        </authorList>
    </citation>
    <scope>NUCLEOTIDE SEQUENCE [LARGE SCALE GENOMIC DNA]</scope>
    <source>
        <strain evidence="7 8">VKM Ac-2059</strain>
    </source>
</reference>
<dbReference type="AlphaFoldDB" id="A0A1T5I891"/>
<evidence type="ECO:0000256" key="1">
    <source>
        <dbReference type="ARBA" id="ARBA00004141"/>
    </source>
</evidence>
<evidence type="ECO:0000256" key="4">
    <source>
        <dbReference type="ARBA" id="ARBA00022989"/>
    </source>
</evidence>
<feature type="transmembrane region" description="Helical" evidence="6">
    <location>
        <begin position="110"/>
        <end position="126"/>
    </location>
</feature>
<keyword evidence="8" id="KW-1185">Reference proteome</keyword>
<evidence type="ECO:0000256" key="3">
    <source>
        <dbReference type="ARBA" id="ARBA00022960"/>
    </source>
</evidence>
<proteinExistence type="predicted"/>
<dbReference type="InterPro" id="IPR001182">
    <property type="entry name" value="FtsW/RodA"/>
</dbReference>
<dbReference type="GO" id="GO:0032153">
    <property type="term" value="C:cell division site"/>
    <property type="evidence" value="ECO:0007669"/>
    <property type="project" value="TreeGrafter"/>
</dbReference>
<feature type="transmembrane region" description="Helical" evidence="6">
    <location>
        <begin position="385"/>
        <end position="406"/>
    </location>
</feature>
<feature type="transmembrane region" description="Helical" evidence="6">
    <location>
        <begin position="146"/>
        <end position="163"/>
    </location>
</feature>
<keyword evidence="4 6" id="KW-1133">Transmembrane helix</keyword>
<feature type="transmembrane region" description="Helical" evidence="6">
    <location>
        <begin position="82"/>
        <end position="103"/>
    </location>
</feature>
<dbReference type="GO" id="GO:0051301">
    <property type="term" value="P:cell division"/>
    <property type="evidence" value="ECO:0007669"/>
    <property type="project" value="InterPro"/>
</dbReference>
<evidence type="ECO:0000256" key="2">
    <source>
        <dbReference type="ARBA" id="ARBA00022692"/>
    </source>
</evidence>
<keyword evidence="5 6" id="KW-0472">Membrane</keyword>
<name>A0A1T5I891_9MICO</name>
<dbReference type="EMBL" id="FUZP01000001">
    <property type="protein sequence ID" value="SKC35396.1"/>
    <property type="molecule type" value="Genomic_DNA"/>
</dbReference>
<dbReference type="GO" id="GO:0005886">
    <property type="term" value="C:plasma membrane"/>
    <property type="evidence" value="ECO:0007669"/>
    <property type="project" value="TreeGrafter"/>
</dbReference>
<feature type="transmembrane region" description="Helical" evidence="6">
    <location>
        <begin position="451"/>
        <end position="470"/>
    </location>
</feature>
<dbReference type="STRING" id="123320.SAMN06309945_0064"/>
<gene>
    <name evidence="7" type="ORF">SAMN06309945_0064</name>
</gene>
<comment type="subcellular location">
    <subcellularLocation>
        <location evidence="1">Membrane</location>
        <topology evidence="1">Multi-pass membrane protein</topology>
    </subcellularLocation>
</comment>
<organism evidence="7 8">
    <name type="scientific">Okibacterium fritillariae</name>
    <dbReference type="NCBI Taxonomy" id="123320"/>
    <lineage>
        <taxon>Bacteria</taxon>
        <taxon>Bacillati</taxon>
        <taxon>Actinomycetota</taxon>
        <taxon>Actinomycetes</taxon>
        <taxon>Micrococcales</taxon>
        <taxon>Microbacteriaceae</taxon>
        <taxon>Okibacterium</taxon>
    </lineage>
</organism>